<feature type="signal peptide" evidence="1">
    <location>
        <begin position="1"/>
        <end position="24"/>
    </location>
</feature>
<dbReference type="Proteomes" id="UP000198211">
    <property type="component" value="Unassembled WGS sequence"/>
</dbReference>
<comment type="caution">
    <text evidence="2">The sequence shown here is derived from an EMBL/GenBank/DDBJ whole genome shotgun (WGS) entry which is preliminary data.</text>
</comment>
<protein>
    <submittedName>
        <fullName evidence="2">Uncharacterized protein</fullName>
    </submittedName>
</protein>
<sequence>MMITKHQWKSVLVVLLVLLVCAEAGYVDLFKNAYFKNKLVTVKDVIVDVCYTFECDYGNSLDDMITSAKWHGLPAKADFFDGGDATIHFYPDQNCKSRHDKSWLIKTQSTKKLCFPENFALDKLAEAISSFKVVNAGGVAGILQVEMSSTATEAEYVDHYRHADFKHKLLRIQIIVYDTCDRITWEDLSNAITSA</sequence>
<dbReference type="EMBL" id="NBNE01002192">
    <property type="protein sequence ID" value="OWZ11212.1"/>
    <property type="molecule type" value="Genomic_DNA"/>
</dbReference>
<keyword evidence="3" id="KW-1185">Reference proteome</keyword>
<name>A0A225W0U0_9STRA</name>
<dbReference type="OrthoDB" id="88798at2759"/>
<evidence type="ECO:0000313" key="2">
    <source>
        <dbReference type="EMBL" id="OWZ11212.1"/>
    </source>
</evidence>
<accession>A0A225W0U0</accession>
<evidence type="ECO:0000313" key="3">
    <source>
        <dbReference type="Proteomes" id="UP000198211"/>
    </source>
</evidence>
<reference evidence="3" key="1">
    <citation type="submission" date="2017-03" db="EMBL/GenBank/DDBJ databases">
        <title>Phytopthora megakarya and P. palmivora, two closely related causual agents of cacao black pod achieved similar genome size and gene model numbers by different mechanisms.</title>
        <authorList>
            <person name="Ali S."/>
            <person name="Shao J."/>
            <person name="Larry D.J."/>
            <person name="Kronmiller B."/>
            <person name="Shen D."/>
            <person name="Strem M.D."/>
            <person name="Melnick R.L."/>
            <person name="Guiltinan M.J."/>
            <person name="Tyler B.M."/>
            <person name="Meinhardt L.W."/>
            <person name="Bailey B.A."/>
        </authorList>
    </citation>
    <scope>NUCLEOTIDE SEQUENCE [LARGE SCALE GENOMIC DNA]</scope>
    <source>
        <strain evidence="3">zdho120</strain>
    </source>
</reference>
<dbReference type="AlphaFoldDB" id="A0A225W0U0"/>
<keyword evidence="1" id="KW-0732">Signal</keyword>
<gene>
    <name evidence="2" type="ORF">PHMEG_00015797</name>
</gene>
<feature type="chain" id="PRO_5013098756" evidence="1">
    <location>
        <begin position="25"/>
        <end position="195"/>
    </location>
</feature>
<evidence type="ECO:0000256" key="1">
    <source>
        <dbReference type="SAM" id="SignalP"/>
    </source>
</evidence>
<proteinExistence type="predicted"/>
<organism evidence="2 3">
    <name type="scientific">Phytophthora megakarya</name>
    <dbReference type="NCBI Taxonomy" id="4795"/>
    <lineage>
        <taxon>Eukaryota</taxon>
        <taxon>Sar</taxon>
        <taxon>Stramenopiles</taxon>
        <taxon>Oomycota</taxon>
        <taxon>Peronosporomycetes</taxon>
        <taxon>Peronosporales</taxon>
        <taxon>Peronosporaceae</taxon>
        <taxon>Phytophthora</taxon>
    </lineage>
</organism>